<accession>A0A917W698</accession>
<evidence type="ECO:0000313" key="3">
    <source>
        <dbReference type="Proteomes" id="UP000613840"/>
    </source>
</evidence>
<name>A0A917W698_9ACTN</name>
<dbReference type="InterPro" id="IPR013785">
    <property type="entry name" value="Aldolase_TIM"/>
</dbReference>
<dbReference type="EMBL" id="BMMZ01000010">
    <property type="protein sequence ID" value="GGL74829.1"/>
    <property type="molecule type" value="Genomic_DNA"/>
</dbReference>
<evidence type="ECO:0008006" key="4">
    <source>
        <dbReference type="Google" id="ProtNLM"/>
    </source>
</evidence>
<protein>
    <recommendedName>
        <fullName evidence="4">Alpha-galactosidase</fullName>
    </recommendedName>
</protein>
<dbReference type="AlphaFoldDB" id="A0A917W698"/>
<dbReference type="Proteomes" id="UP000613840">
    <property type="component" value="Unassembled WGS sequence"/>
</dbReference>
<dbReference type="SUPFAM" id="SSF51445">
    <property type="entry name" value="(Trans)glycosidases"/>
    <property type="match status" value="1"/>
</dbReference>
<dbReference type="Gene3D" id="3.20.20.70">
    <property type="entry name" value="Aldolase class I"/>
    <property type="match status" value="1"/>
</dbReference>
<organism evidence="2 3">
    <name type="scientific">Microlunatus endophyticus</name>
    <dbReference type="NCBI Taxonomy" id="1716077"/>
    <lineage>
        <taxon>Bacteria</taxon>
        <taxon>Bacillati</taxon>
        <taxon>Actinomycetota</taxon>
        <taxon>Actinomycetes</taxon>
        <taxon>Propionibacteriales</taxon>
        <taxon>Propionibacteriaceae</taxon>
        <taxon>Microlunatus</taxon>
    </lineage>
</organism>
<reference evidence="2" key="2">
    <citation type="submission" date="2020-09" db="EMBL/GenBank/DDBJ databases">
        <authorList>
            <person name="Sun Q."/>
            <person name="Zhou Y."/>
        </authorList>
    </citation>
    <scope>NUCLEOTIDE SEQUENCE</scope>
    <source>
        <strain evidence="2">CGMCC 4.7306</strain>
    </source>
</reference>
<reference evidence="2" key="1">
    <citation type="journal article" date="2014" name="Int. J. Syst. Evol. Microbiol.">
        <title>Complete genome sequence of Corynebacterium casei LMG S-19264T (=DSM 44701T), isolated from a smear-ripened cheese.</title>
        <authorList>
            <consortium name="US DOE Joint Genome Institute (JGI-PGF)"/>
            <person name="Walter F."/>
            <person name="Albersmeier A."/>
            <person name="Kalinowski J."/>
            <person name="Ruckert C."/>
        </authorList>
    </citation>
    <scope>NUCLEOTIDE SEQUENCE</scope>
    <source>
        <strain evidence="2">CGMCC 4.7306</strain>
    </source>
</reference>
<feature type="region of interest" description="Disordered" evidence="1">
    <location>
        <begin position="276"/>
        <end position="299"/>
    </location>
</feature>
<gene>
    <name evidence="2" type="ORF">GCM10011575_36310</name>
</gene>
<sequence>MPDATFVVRDHAAGPESARPTQTGFAAGAVRVDLTPTCGDLEIAIEAPGVELSQVALRWHIPIPESRLILGDAWERSYGDLQWRYRQPEGVLPWSWLAYDPATGDSTGMGVRVRPSAFCSWSLDEDGITLWLDVSSGGVPVLLGDRRLAAATIVRTEGSGSAYEAQSALTEAMCDDPLLPDGPLVGANNWYYAYGVNFGPEEVLTDARTIVELADGHPVRPFSVVDAGWSVGGVAPGGPWTEGIPGLFDDMPGLAGRIRAEGARPGIWMRPAALSTVDDPGRLRPGPRPAQEQPLDLSRPDNLDVIGADIARLSGWGFELIKHDFSTFDHFGRWGFQMGRSQTEPGWAPGDRSRTNAEILLGLYRTIHDNAGSALILGCNVVGHLAAGLVHAQRTGDDTSGRAWERTRKMGVNTLAFRLAQHGRFFALDADCVPVTAATPWRRNREFLDLVARSGTALFLSVDPAQRTVEIDADLKAAVRIALDGGEPDGIEPLDWLHSTSPRRWRIGSTERRYDWLEPYGAGDDLD</sequence>
<comment type="caution">
    <text evidence="2">The sequence shown here is derived from an EMBL/GenBank/DDBJ whole genome shotgun (WGS) entry which is preliminary data.</text>
</comment>
<keyword evidence="3" id="KW-1185">Reference proteome</keyword>
<evidence type="ECO:0000313" key="2">
    <source>
        <dbReference type="EMBL" id="GGL74829.1"/>
    </source>
</evidence>
<evidence type="ECO:0000256" key="1">
    <source>
        <dbReference type="SAM" id="MobiDB-lite"/>
    </source>
</evidence>
<dbReference type="InterPro" id="IPR017853">
    <property type="entry name" value="GH"/>
</dbReference>
<proteinExistence type="predicted"/>